<evidence type="ECO:0000313" key="3">
    <source>
        <dbReference type="Proteomes" id="UP000196402"/>
    </source>
</evidence>
<reference evidence="2 3" key="1">
    <citation type="submission" date="2016-07" db="EMBL/GenBank/DDBJ databases">
        <authorList>
            <consortium name="Pathogen Informatics"/>
        </authorList>
    </citation>
    <scope>NUCLEOTIDE SEQUENCE [LARGE SCALE GENOMIC DNA]</scope>
</reference>
<dbReference type="VEuPathDB" id="PlasmoDB:PVPAM_000030500"/>
<evidence type="ECO:0000256" key="1">
    <source>
        <dbReference type="SAM" id="Phobius"/>
    </source>
</evidence>
<dbReference type="Proteomes" id="UP000196402">
    <property type="component" value="Unassembled WGS sequence"/>
</dbReference>
<keyword evidence="1" id="KW-0472">Membrane</keyword>
<organism evidence="2 3">
    <name type="scientific">Plasmodium vivax</name>
    <name type="common">malaria parasite P. vivax</name>
    <dbReference type="NCBI Taxonomy" id="5855"/>
    <lineage>
        <taxon>Eukaryota</taxon>
        <taxon>Sar</taxon>
        <taxon>Alveolata</taxon>
        <taxon>Apicomplexa</taxon>
        <taxon>Aconoidasida</taxon>
        <taxon>Haemosporida</taxon>
        <taxon>Plasmodiidae</taxon>
        <taxon>Plasmodium</taxon>
        <taxon>Plasmodium (Plasmodium)</taxon>
    </lineage>
</organism>
<dbReference type="AlphaFoldDB" id="A0A1G4ED54"/>
<keyword evidence="1" id="KW-1133">Transmembrane helix</keyword>
<gene>
    <name evidence="2" type="ORF">PVT01_000066000</name>
</gene>
<name>A0A1G4ED54_PLAVI</name>
<dbReference type="EMBL" id="FLYH01000177">
    <property type="protein sequence ID" value="SCA83613.1"/>
    <property type="molecule type" value="Genomic_DNA"/>
</dbReference>
<sequence>MGYPFLQDMLNLCDEFVKSANDNLVKENILNSCDNKSTYEFLPTEYQKIACKKLIRNLYLCKGNKSEEYFTKRCSFLYIWLYFEKKQWDLSDNLIKKIFELKILKNDVNPNELCPYPKFDKDDIIDEKLIDLYVFDNNIETLVDISKRKIDSDDCTFKRFISNCIKIYKSICEEYDNNRLQNPTYNKDKCTKLETFKTNYSFLTDIKTVNGNIPTLDSKDFENFFTCSSVDIKQLDSSRTITTPAVIGILAGIFSLFGLTYKFTPVGKRFHSQYISGSIRNNLDIGENVTFLKKHNDSNIIASHDRYNVTYGTV</sequence>
<feature type="transmembrane region" description="Helical" evidence="1">
    <location>
        <begin position="241"/>
        <end position="261"/>
    </location>
</feature>
<keyword evidence="1" id="KW-0812">Transmembrane</keyword>
<protein>
    <submittedName>
        <fullName evidence="2">VIR protein</fullName>
    </submittedName>
</protein>
<dbReference type="VEuPathDB" id="PlasmoDB:PVP01_1000600"/>
<evidence type="ECO:0000313" key="2">
    <source>
        <dbReference type="EMBL" id="SCA83613.1"/>
    </source>
</evidence>
<accession>A0A1G4ED54</accession>
<dbReference type="VEuPathDB" id="PlasmoDB:PVW1_100010400"/>
<proteinExistence type="predicted"/>